<dbReference type="KEGG" id="pyo:PY17X_1145700"/>
<feature type="coiled-coil region" evidence="1">
    <location>
        <begin position="375"/>
        <end position="402"/>
    </location>
</feature>
<dbReference type="VEuPathDB" id="PlasmoDB:PY17X_1145700"/>
<dbReference type="VEuPathDB" id="PlasmoDB:Py17XNL_001105845"/>
<reference evidence="4 5" key="1">
    <citation type="journal article" date="2014" name="BMC Biol.">
        <title>A comprehensive evaluation of rodent malaria parasite genomes and gene expression.</title>
        <authorList>
            <person name="Otto T.D."/>
            <person name="Bohme U."/>
            <person name="Jackson A.P."/>
            <person name="Hunt M."/>
            <person name="Franke-Fayard B."/>
            <person name="Hoeijmakers W.A."/>
            <person name="Religa A.A."/>
            <person name="Robertson L."/>
            <person name="Sanders M."/>
            <person name="Ogun S.A."/>
            <person name="Cunningham D."/>
            <person name="Erhart A."/>
            <person name="Billker O."/>
            <person name="Khan S.M."/>
            <person name="Stunnenberg H.G."/>
            <person name="Langhorne J."/>
            <person name="Holder A.A."/>
            <person name="Waters A.P."/>
            <person name="Newbold C.I."/>
            <person name="Pain A."/>
            <person name="Berriman M."/>
            <person name="Janse C.J."/>
        </authorList>
    </citation>
    <scope>NUCLEOTIDE SEQUENCE [LARGE SCALE GENOMIC DNA]</scope>
    <source>
        <strain evidence="3 4">17X</strain>
        <strain evidence="2 5">YM</strain>
    </source>
</reference>
<dbReference type="OMA" id="LNYFHYN"/>
<keyword evidence="1" id="KW-0175">Coiled coil</keyword>
<dbReference type="RefSeq" id="XP_726208.2">
    <property type="nucleotide sequence ID" value="XM_721115.2"/>
</dbReference>
<evidence type="ECO:0000256" key="1">
    <source>
        <dbReference type="SAM" id="Coils"/>
    </source>
</evidence>
<dbReference type="AlphaFoldDB" id="A0A078KCR4"/>
<accession>A0A078KCR4</accession>
<feature type="coiled-coil region" evidence="1">
    <location>
        <begin position="308"/>
        <end position="335"/>
    </location>
</feature>
<evidence type="ECO:0000313" key="3">
    <source>
        <dbReference type="EMBL" id="VTZ79729.1"/>
    </source>
</evidence>
<dbReference type="OrthoDB" id="392563at2759"/>
<dbReference type="EMBL" id="LK934639">
    <property type="protein sequence ID" value="CDU19144.1"/>
    <property type="molecule type" value="Genomic_DNA"/>
</dbReference>
<dbReference type="Proteomes" id="UP000072904">
    <property type="component" value="Chromosome 11"/>
</dbReference>
<proteinExistence type="predicted"/>
<reference evidence="3" key="2">
    <citation type="submission" date="2014-05" db="EMBL/GenBank/DDBJ databases">
        <authorList>
            <person name="Aslett M.A."/>
            <person name="De Silva N."/>
        </authorList>
    </citation>
    <scope>NUCLEOTIDE SEQUENCE</scope>
    <source>
        <strain evidence="3">17X</strain>
    </source>
</reference>
<name>A0A078KCR4_PLAYE</name>
<dbReference type="EMBL" id="LM993665">
    <property type="protein sequence ID" value="VTZ79729.1"/>
    <property type="molecule type" value="Genomic_DNA"/>
</dbReference>
<reference evidence="3" key="4">
    <citation type="submission" date="2019-05" db="EMBL/GenBank/DDBJ databases">
        <authorList>
            <consortium name="Pathogen Informatics"/>
        </authorList>
    </citation>
    <scope>NUCLEOTIDE SEQUENCE</scope>
    <source>
        <strain evidence="3">17X</strain>
    </source>
</reference>
<reference evidence="2" key="3">
    <citation type="submission" date="2014-05" db="EMBL/GenBank/DDBJ databases">
        <authorList>
            <person name="Aslett A.Martin."/>
            <person name="De Silva Nishadi"/>
        </authorList>
    </citation>
    <scope>NUCLEOTIDE SEQUENCE</scope>
    <source>
        <strain evidence="2">YM</strain>
    </source>
</reference>
<organism evidence="2 5">
    <name type="scientific">Plasmodium yoelii</name>
    <dbReference type="NCBI Taxonomy" id="5861"/>
    <lineage>
        <taxon>Eukaryota</taxon>
        <taxon>Sar</taxon>
        <taxon>Alveolata</taxon>
        <taxon>Apicomplexa</taxon>
        <taxon>Aconoidasida</taxon>
        <taxon>Haemosporida</taxon>
        <taxon>Plasmodiidae</taxon>
        <taxon>Plasmodium</taxon>
        <taxon>Plasmodium (Vinckeia)</taxon>
    </lineage>
</organism>
<dbReference type="VEuPathDB" id="PlasmoDB:PY05706"/>
<evidence type="ECO:0000313" key="2">
    <source>
        <dbReference type="EMBL" id="CDU19144.1"/>
    </source>
</evidence>
<dbReference type="VEuPathDB" id="PlasmoDB:PYYM_1146700"/>
<dbReference type="Proteomes" id="UP000072874">
    <property type="component" value="Chromosome 11"/>
</dbReference>
<sequence>MHNVILKSFKKWHLYKDGHSFILHGKKGVVTTGNLLLNKKDTKKGELSEDNQNSENRKNEITSKNIENRIILHKSNYIVNGCKINELVSILNLYIKLKSDNVELLKNISINLLMNKEKLRYHDIIIFIKKFSIIKCKNYFLFCYFKDVLMENIHLINCDDLIDIYFSYTNLNYFHYNFFLLLEKKIFHNFHLLDIKKLVCLIQCFKKKRIISKNYLTILLYGISKNINNFNTFQLSVVFGFFKNFNLNNNVLLNSLIHHFNQHINLNDDPKTVALFYNFLSYVHTKCKTNYQYFEKEKNLVNFIKTFKLCYEENNMNYENVCNNEEQENIRLNNVQLNITNNDENKNEITHISKENIILDEKEIQTTDQIIKSKILELENKYLSKNDELENLKEQTNSLKMNSYNVSLLYSTKNALKNIEIISKKKIKNMSVDLLCLVSLSLSKISTTSKVFLEKIAEEVGKNSNKLTPLLVSSLLLSFSKANHRHGSLIYYSLKFFYKYYNFFNINQVGFLCKGLYNFSIKENEFIDVLNEFVLNNLQNCNNLCTDKKPHDGNTLSEIHKKYLNYNDNALSTFRNNELNNLFHIVEKNIDKNIEWRNYEDQFLNLKRIYNENDKKDDKKNENKKNANSHKNEIDSNFLKFSYIDYESIKNKKYCANSLYNIKMSNTVYINNIIYILEYYAFNLVSISNILDSFCDIFLKSNLNYILYTRIFHSFYLLKYQGEKVYELIEKFNDYQPLQQNMYKEKHTKQLLQSLLYYYENNDNNEKANKIGDIYFYILSKKYFSFIFNFSKYILTFLFIKNNNYVLHKFLINIKDIPLNREDYIFLHRPINLY</sequence>
<evidence type="ECO:0000313" key="4">
    <source>
        <dbReference type="Proteomes" id="UP000072874"/>
    </source>
</evidence>
<evidence type="ECO:0000313" key="5">
    <source>
        <dbReference type="Proteomes" id="UP000072904"/>
    </source>
</evidence>
<dbReference type="GeneID" id="3791548"/>
<gene>
    <name evidence="3" type="ORF">PY17X_1145700</name>
    <name evidence="2" type="ORF">PYYM_1146700</name>
</gene>
<protein>
    <submittedName>
        <fullName evidence="3">Heptatricopeptide repeat-containing protein, putative</fullName>
    </submittedName>
</protein>